<dbReference type="InterPro" id="IPR013762">
    <property type="entry name" value="Integrase-like_cat_sf"/>
</dbReference>
<dbReference type="GO" id="GO:0003677">
    <property type="term" value="F:DNA binding"/>
    <property type="evidence" value="ECO:0007669"/>
    <property type="project" value="UniProtKB-KW"/>
</dbReference>
<feature type="domain" description="Tyr recombinase" evidence="5">
    <location>
        <begin position="156"/>
        <end position="335"/>
    </location>
</feature>
<evidence type="ECO:0000313" key="6">
    <source>
        <dbReference type="EMBL" id="TCS97222.1"/>
    </source>
</evidence>
<evidence type="ECO:0000313" key="8">
    <source>
        <dbReference type="Proteomes" id="UP000295536"/>
    </source>
</evidence>
<dbReference type="Gene3D" id="1.10.150.130">
    <property type="match status" value="1"/>
</dbReference>
<evidence type="ECO:0000313" key="9">
    <source>
        <dbReference type="Proteomes" id="UP000315577"/>
    </source>
</evidence>
<dbReference type="PROSITE" id="PS51898">
    <property type="entry name" value="TYR_RECOMBINASE"/>
    <property type="match status" value="1"/>
</dbReference>
<evidence type="ECO:0000256" key="1">
    <source>
        <dbReference type="ARBA" id="ARBA00008857"/>
    </source>
</evidence>
<evidence type="ECO:0000256" key="2">
    <source>
        <dbReference type="ARBA" id="ARBA00022908"/>
    </source>
</evidence>
<evidence type="ECO:0000259" key="5">
    <source>
        <dbReference type="PROSITE" id="PS51898"/>
    </source>
</evidence>
<reference evidence="6 8" key="1">
    <citation type="submission" date="2019-03" db="EMBL/GenBank/DDBJ databases">
        <title>Genomic Encyclopedia of Type Strains, Phase IV (KMG-IV): sequencing the most valuable type-strain genomes for metagenomic binning, comparative biology and taxonomic classification.</title>
        <authorList>
            <person name="Goeker M."/>
        </authorList>
    </citation>
    <scope>NUCLEOTIDE SEQUENCE [LARGE SCALE GENOMIC DNA]</scope>
    <source>
        <strain evidence="6 8">DSM 12034</strain>
    </source>
</reference>
<dbReference type="RefSeq" id="WP_132962835.1">
    <property type="nucleotide sequence ID" value="NZ_SMAH01000010.1"/>
</dbReference>
<organism evidence="6 8">
    <name type="scientific">Tepidimonas ignava</name>
    <dbReference type="NCBI Taxonomy" id="114249"/>
    <lineage>
        <taxon>Bacteria</taxon>
        <taxon>Pseudomonadati</taxon>
        <taxon>Pseudomonadota</taxon>
        <taxon>Betaproteobacteria</taxon>
        <taxon>Burkholderiales</taxon>
        <taxon>Tepidimonas</taxon>
    </lineage>
</organism>
<dbReference type="EMBL" id="SMAH01000010">
    <property type="protein sequence ID" value="TCS97222.1"/>
    <property type="molecule type" value="Genomic_DNA"/>
</dbReference>
<dbReference type="OrthoDB" id="662444at2"/>
<reference evidence="7 9" key="2">
    <citation type="submission" date="2019-07" db="EMBL/GenBank/DDBJ databases">
        <title>Tepidimonas ignava SPS-1037 draft genome.</title>
        <authorList>
            <person name="Da Costa M.S."/>
            <person name="Froufe H.J.C."/>
            <person name="Egas C."/>
            <person name="Albuquerque L."/>
        </authorList>
    </citation>
    <scope>NUCLEOTIDE SEQUENCE [LARGE SCALE GENOMIC DNA]</scope>
    <source>
        <strain evidence="7 9">SPS-1037</strain>
    </source>
</reference>
<comment type="similarity">
    <text evidence="1">Belongs to the 'phage' integrase family.</text>
</comment>
<dbReference type="Pfam" id="PF00589">
    <property type="entry name" value="Phage_integrase"/>
    <property type="match status" value="1"/>
</dbReference>
<dbReference type="InterPro" id="IPR011010">
    <property type="entry name" value="DNA_brk_join_enz"/>
</dbReference>
<dbReference type="GO" id="GO:0015074">
    <property type="term" value="P:DNA integration"/>
    <property type="evidence" value="ECO:0007669"/>
    <property type="project" value="UniProtKB-KW"/>
</dbReference>
<dbReference type="EMBL" id="VJNC01000010">
    <property type="protein sequence ID" value="TSE21208.1"/>
    <property type="molecule type" value="Genomic_DNA"/>
</dbReference>
<protein>
    <submittedName>
        <fullName evidence="6">Phage integrase family protein</fullName>
    </submittedName>
    <submittedName>
        <fullName evidence="7">Tyrosine recombinase XerD</fullName>
    </submittedName>
</protein>
<dbReference type="PANTHER" id="PTHR30629:SF2">
    <property type="entry name" value="PROPHAGE INTEGRASE INTS-RELATED"/>
    <property type="match status" value="1"/>
</dbReference>
<accession>A0A4R3LBU5</accession>
<dbReference type="Gene3D" id="1.10.443.10">
    <property type="entry name" value="Intergrase catalytic core"/>
    <property type="match status" value="1"/>
</dbReference>
<dbReference type="GO" id="GO:0006310">
    <property type="term" value="P:DNA recombination"/>
    <property type="evidence" value="ECO:0007669"/>
    <property type="project" value="UniProtKB-KW"/>
</dbReference>
<gene>
    <name evidence="7" type="primary">xerD_2</name>
    <name evidence="6" type="ORF">EDC36_1104</name>
    <name evidence="7" type="ORF">Tigna_01593</name>
</gene>
<sequence length="335" mass="38620">MASIRKLNKGWRAEVARLGVRTSKVFPTKAQASAWAAQVEAEILAGKRRGGSGVTVAQAIDRYLKEIVPHRRGGPFEKRRLLALLRLCPWLAQMPVADVRSEHMARWRDERRAAVSAASVARESSDLRTLWKHCRTWGWMDVDPFHELPVPANSHARDRRTDWRELRRLLRGLGYVTGQPPRTLQQEVAWMYLLAHHTAMRAGELHSLSTRTVDLQRRVIRLEEHKTVERVGVRHVPFTRKAARLLAVLDAAAREQGREAYFTVSPQSRDALFRKVRDRLLIRDLHFHDARADALTRLSRRVDVMTLARISGHRDLRLLLNTYYRESAEEIAARL</sequence>
<dbReference type="Proteomes" id="UP000295536">
    <property type="component" value="Unassembled WGS sequence"/>
</dbReference>
<dbReference type="PANTHER" id="PTHR30629">
    <property type="entry name" value="PROPHAGE INTEGRASE"/>
    <property type="match status" value="1"/>
</dbReference>
<dbReference type="InterPro" id="IPR002104">
    <property type="entry name" value="Integrase_catalytic"/>
</dbReference>
<keyword evidence="2" id="KW-0229">DNA integration</keyword>
<dbReference type="AlphaFoldDB" id="A0A4R3LBU5"/>
<dbReference type="InterPro" id="IPR050808">
    <property type="entry name" value="Phage_Integrase"/>
</dbReference>
<dbReference type="SUPFAM" id="SSF56349">
    <property type="entry name" value="DNA breaking-rejoining enzymes"/>
    <property type="match status" value="1"/>
</dbReference>
<dbReference type="InterPro" id="IPR010998">
    <property type="entry name" value="Integrase_recombinase_N"/>
</dbReference>
<evidence type="ECO:0000313" key="7">
    <source>
        <dbReference type="EMBL" id="TSE21208.1"/>
    </source>
</evidence>
<keyword evidence="9" id="KW-1185">Reference proteome</keyword>
<evidence type="ECO:0000256" key="3">
    <source>
        <dbReference type="ARBA" id="ARBA00023125"/>
    </source>
</evidence>
<dbReference type="Proteomes" id="UP000315577">
    <property type="component" value="Unassembled WGS sequence"/>
</dbReference>
<keyword evidence="3" id="KW-0238">DNA-binding</keyword>
<proteinExistence type="inferred from homology"/>
<comment type="caution">
    <text evidence="6">The sequence shown here is derived from an EMBL/GenBank/DDBJ whole genome shotgun (WGS) entry which is preliminary data.</text>
</comment>
<keyword evidence="4" id="KW-0233">DNA recombination</keyword>
<evidence type="ECO:0000256" key="4">
    <source>
        <dbReference type="ARBA" id="ARBA00023172"/>
    </source>
</evidence>
<name>A0A4R3LBU5_9BURK</name>